<keyword evidence="4" id="KW-0804">Transcription</keyword>
<sequence length="323" mass="36182">MRFNKLDLNLLVALDAMLAERSISKAAERLHLSQSAMSNALARLRDYFDDELLVQVGRKLELTPRAETLKESVRDVLVRVDSAILAQPRFDPAHSDRCFRMVVSDYTSMVLMPHVLALASRQSHTVRFDLLPLLQPPLRELESGEADLLVLPTEYRTPGEHPWEVLFEEQFVCAVWNGGCFAQAERLTAEQYAAAGHVVMQPSGMDAPTRASWLKRRYPGVRRIEVSSFSFAAVPYLVVGTDRIATMHARLARLARKSLPLRVLPAPLPSPAMQQTLQWHKYRTLDPGLVWLRALLQEAVRHMDAELGAAPTGGVSLEQASSK</sequence>
<keyword evidence="7" id="KW-1185">Reference proteome</keyword>
<dbReference type="Pfam" id="PF03466">
    <property type="entry name" value="LysR_substrate"/>
    <property type="match status" value="1"/>
</dbReference>
<dbReference type="InterPro" id="IPR000847">
    <property type="entry name" value="LysR_HTH_N"/>
</dbReference>
<dbReference type="Gene3D" id="1.10.10.10">
    <property type="entry name" value="Winged helix-like DNA-binding domain superfamily/Winged helix DNA-binding domain"/>
    <property type="match status" value="1"/>
</dbReference>
<proteinExistence type="inferred from homology"/>
<dbReference type="InterPro" id="IPR005119">
    <property type="entry name" value="LysR_subst-bd"/>
</dbReference>
<dbReference type="RefSeq" id="WP_309905025.1">
    <property type="nucleotide sequence ID" value="NZ_JAVDRF010000010.1"/>
</dbReference>
<evidence type="ECO:0000256" key="2">
    <source>
        <dbReference type="ARBA" id="ARBA00023015"/>
    </source>
</evidence>
<keyword evidence="2" id="KW-0805">Transcription regulation</keyword>
<dbReference type="PROSITE" id="PS50931">
    <property type="entry name" value="HTH_LYSR"/>
    <property type="match status" value="1"/>
</dbReference>
<dbReference type="Pfam" id="PF00126">
    <property type="entry name" value="HTH_1"/>
    <property type="match status" value="1"/>
</dbReference>
<dbReference type="PRINTS" id="PR00039">
    <property type="entry name" value="HTHLYSR"/>
</dbReference>
<dbReference type="SUPFAM" id="SSF53850">
    <property type="entry name" value="Periplasmic binding protein-like II"/>
    <property type="match status" value="1"/>
</dbReference>
<gene>
    <name evidence="6" type="ORF">J2739_004123</name>
</gene>
<evidence type="ECO:0000256" key="1">
    <source>
        <dbReference type="ARBA" id="ARBA00009437"/>
    </source>
</evidence>
<evidence type="ECO:0000259" key="5">
    <source>
        <dbReference type="PROSITE" id="PS50931"/>
    </source>
</evidence>
<dbReference type="PANTHER" id="PTHR30118:SF6">
    <property type="entry name" value="HTH-TYPE TRANSCRIPTIONAL REGULATOR LEUO"/>
    <property type="match status" value="1"/>
</dbReference>
<evidence type="ECO:0000313" key="6">
    <source>
        <dbReference type="EMBL" id="MDR6538334.1"/>
    </source>
</evidence>
<organism evidence="6 7">
    <name type="scientific">Variovorax soli</name>
    <dbReference type="NCBI Taxonomy" id="376815"/>
    <lineage>
        <taxon>Bacteria</taxon>
        <taxon>Pseudomonadati</taxon>
        <taxon>Pseudomonadota</taxon>
        <taxon>Betaproteobacteria</taxon>
        <taxon>Burkholderiales</taxon>
        <taxon>Comamonadaceae</taxon>
        <taxon>Variovorax</taxon>
    </lineage>
</organism>
<accession>A0ABU1NIQ9</accession>
<dbReference type="Gene3D" id="3.40.190.10">
    <property type="entry name" value="Periplasmic binding protein-like II"/>
    <property type="match status" value="2"/>
</dbReference>
<keyword evidence="3 6" id="KW-0238">DNA-binding</keyword>
<dbReference type="Proteomes" id="UP001184230">
    <property type="component" value="Unassembled WGS sequence"/>
</dbReference>
<feature type="domain" description="HTH lysR-type" evidence="5">
    <location>
        <begin position="6"/>
        <end position="63"/>
    </location>
</feature>
<evidence type="ECO:0000313" key="7">
    <source>
        <dbReference type="Proteomes" id="UP001184230"/>
    </source>
</evidence>
<dbReference type="InterPro" id="IPR036388">
    <property type="entry name" value="WH-like_DNA-bd_sf"/>
</dbReference>
<reference evidence="6 7" key="1">
    <citation type="submission" date="2023-07" db="EMBL/GenBank/DDBJ databases">
        <title>Sorghum-associated microbial communities from plants grown in Nebraska, USA.</title>
        <authorList>
            <person name="Schachtman D."/>
        </authorList>
    </citation>
    <scope>NUCLEOTIDE SEQUENCE [LARGE SCALE GENOMIC DNA]</scope>
    <source>
        <strain evidence="6 7">DS1781</strain>
    </source>
</reference>
<dbReference type="EMBL" id="JAVDRF010000010">
    <property type="protein sequence ID" value="MDR6538334.1"/>
    <property type="molecule type" value="Genomic_DNA"/>
</dbReference>
<comment type="caution">
    <text evidence="6">The sequence shown here is derived from an EMBL/GenBank/DDBJ whole genome shotgun (WGS) entry which is preliminary data.</text>
</comment>
<evidence type="ECO:0000256" key="3">
    <source>
        <dbReference type="ARBA" id="ARBA00023125"/>
    </source>
</evidence>
<comment type="similarity">
    <text evidence="1">Belongs to the LysR transcriptional regulatory family.</text>
</comment>
<dbReference type="InterPro" id="IPR050389">
    <property type="entry name" value="LysR-type_TF"/>
</dbReference>
<name>A0ABU1NIQ9_9BURK</name>
<dbReference type="PANTHER" id="PTHR30118">
    <property type="entry name" value="HTH-TYPE TRANSCRIPTIONAL REGULATOR LEUO-RELATED"/>
    <property type="match status" value="1"/>
</dbReference>
<dbReference type="GO" id="GO:0003677">
    <property type="term" value="F:DNA binding"/>
    <property type="evidence" value="ECO:0007669"/>
    <property type="project" value="UniProtKB-KW"/>
</dbReference>
<protein>
    <submittedName>
        <fullName evidence="6">DNA-binding transcriptional LysR family regulator</fullName>
    </submittedName>
</protein>
<evidence type="ECO:0000256" key="4">
    <source>
        <dbReference type="ARBA" id="ARBA00023163"/>
    </source>
</evidence>
<dbReference type="InterPro" id="IPR036390">
    <property type="entry name" value="WH_DNA-bd_sf"/>
</dbReference>
<dbReference type="SUPFAM" id="SSF46785">
    <property type="entry name" value="Winged helix' DNA-binding domain"/>
    <property type="match status" value="1"/>
</dbReference>